<dbReference type="RefSeq" id="WP_132027745.1">
    <property type="nucleotide sequence ID" value="NZ_CP068564.1"/>
</dbReference>
<dbReference type="InterPro" id="IPR036163">
    <property type="entry name" value="HMA_dom_sf"/>
</dbReference>
<dbReference type="Pfam" id="PF00403">
    <property type="entry name" value="HMA"/>
    <property type="match status" value="1"/>
</dbReference>
<dbReference type="InterPro" id="IPR006121">
    <property type="entry name" value="HMA_dom"/>
</dbReference>
<dbReference type="InterPro" id="IPR017969">
    <property type="entry name" value="Heavy-metal-associated_CS"/>
</dbReference>
<protein>
    <submittedName>
        <fullName evidence="3">Copper ion binding protein</fullName>
    </submittedName>
</protein>
<keyword evidence="1" id="KW-0479">Metal-binding</keyword>
<dbReference type="GO" id="GO:0006825">
    <property type="term" value="P:copper ion transport"/>
    <property type="evidence" value="ECO:0007669"/>
    <property type="project" value="InterPro"/>
</dbReference>
<evidence type="ECO:0000259" key="2">
    <source>
        <dbReference type="PROSITE" id="PS50846"/>
    </source>
</evidence>
<dbReference type="GO" id="GO:0005507">
    <property type="term" value="F:copper ion binding"/>
    <property type="evidence" value="ECO:0007669"/>
    <property type="project" value="InterPro"/>
</dbReference>
<dbReference type="Proteomes" id="UP000294567">
    <property type="component" value="Unassembled WGS sequence"/>
</dbReference>
<dbReference type="PROSITE" id="PS50846">
    <property type="entry name" value="HMA_2"/>
    <property type="match status" value="1"/>
</dbReference>
<dbReference type="CDD" id="cd00371">
    <property type="entry name" value="HMA"/>
    <property type="match status" value="1"/>
</dbReference>
<keyword evidence="4" id="KW-1185">Reference proteome</keyword>
<evidence type="ECO:0000313" key="3">
    <source>
        <dbReference type="EMBL" id="TCS88711.1"/>
    </source>
</evidence>
<dbReference type="InterPro" id="IPR000428">
    <property type="entry name" value="Cu-bd"/>
</dbReference>
<dbReference type="FunFam" id="3.30.70.100:FF:000001">
    <property type="entry name" value="ATPase copper transporting beta"/>
    <property type="match status" value="1"/>
</dbReference>
<comment type="caution">
    <text evidence="3">The sequence shown here is derived from an EMBL/GenBank/DDBJ whole genome shotgun (WGS) entry which is preliminary data.</text>
</comment>
<gene>
    <name evidence="3" type="ORF">EDD65_10764</name>
</gene>
<dbReference type="PRINTS" id="PR00944">
    <property type="entry name" value="CUEXPORT"/>
</dbReference>
<dbReference type="SUPFAM" id="SSF55008">
    <property type="entry name" value="HMA, heavy metal-associated domain"/>
    <property type="match status" value="1"/>
</dbReference>
<dbReference type="AlphaFoldDB" id="A0A4R3KUJ0"/>
<organism evidence="3 4">
    <name type="scientific">Keratinibaculum paraultunense</name>
    <dbReference type="NCBI Taxonomy" id="1278232"/>
    <lineage>
        <taxon>Bacteria</taxon>
        <taxon>Bacillati</taxon>
        <taxon>Bacillota</taxon>
        <taxon>Tissierellia</taxon>
        <taxon>Tissierellales</taxon>
        <taxon>Tepidimicrobiaceae</taxon>
        <taxon>Keratinibaculum</taxon>
    </lineage>
</organism>
<evidence type="ECO:0000313" key="4">
    <source>
        <dbReference type="Proteomes" id="UP000294567"/>
    </source>
</evidence>
<evidence type="ECO:0000256" key="1">
    <source>
        <dbReference type="ARBA" id="ARBA00022723"/>
    </source>
</evidence>
<proteinExistence type="predicted"/>
<dbReference type="PROSITE" id="PS01047">
    <property type="entry name" value="HMA_1"/>
    <property type="match status" value="1"/>
</dbReference>
<feature type="domain" description="HMA" evidence="2">
    <location>
        <begin position="1"/>
        <end position="65"/>
    </location>
</feature>
<dbReference type="OrthoDB" id="9813965at2"/>
<dbReference type="Gene3D" id="3.30.70.100">
    <property type="match status" value="1"/>
</dbReference>
<name>A0A4R3KUJ0_9FIRM</name>
<dbReference type="EMBL" id="SMAE01000007">
    <property type="protein sequence ID" value="TCS88711.1"/>
    <property type="molecule type" value="Genomic_DNA"/>
</dbReference>
<accession>A0A4R3KUJ0</accession>
<sequence>MKKLIFIEGMSCNHCVTAVKNALSEIEGISHVDVELNNNRAIVEGESISDEIIKEKIEEAGYNVIEIK</sequence>
<reference evidence="3 4" key="1">
    <citation type="submission" date="2019-03" db="EMBL/GenBank/DDBJ databases">
        <title>Genomic Encyclopedia of Type Strains, Phase IV (KMG-IV): sequencing the most valuable type-strain genomes for metagenomic binning, comparative biology and taxonomic classification.</title>
        <authorList>
            <person name="Goeker M."/>
        </authorList>
    </citation>
    <scope>NUCLEOTIDE SEQUENCE [LARGE SCALE GENOMIC DNA]</scope>
    <source>
        <strain evidence="3 4">DSM 26752</strain>
    </source>
</reference>